<keyword evidence="1" id="KW-0547">Nucleotide-binding</keyword>
<dbReference type="InterPro" id="IPR027417">
    <property type="entry name" value="P-loop_NTPase"/>
</dbReference>
<dbReference type="SUPFAM" id="SSF52540">
    <property type="entry name" value="P-loop containing nucleoside triphosphate hydrolases"/>
    <property type="match status" value="1"/>
</dbReference>
<evidence type="ECO:0000313" key="9">
    <source>
        <dbReference type="Proteomes" id="UP001151287"/>
    </source>
</evidence>
<dbReference type="InterPro" id="IPR045055">
    <property type="entry name" value="DNA2/NAM7-like"/>
</dbReference>
<dbReference type="Proteomes" id="UP001151287">
    <property type="component" value="Unassembled WGS sequence"/>
</dbReference>
<sequence>MRYDARCYLEEEEEEDEERDREASYERDEGVDGEQEEGIDLDTRRSLMNTILSWSIDDLLNKDLYRDKVPTIPESFSSSKQYFNAFFPPLLEEVHADISCNLEVVSEASIFSVLRIKESYMEHRSKDKSEIYEMSIDMNQSMKANLRTETHTPKRADIILISERIRPQNQSQIRENARSCTLGWVTEVERGNILHVRASRKINIVEPTTKKENRHKPSTEIEAVSSEWVVYVGGGSSSSSHPSVVENYIKQASKTDEAFNVVENEDNQEKTKESKETYNLPRFQSFHVVFLSNMTTYQRTWRVLDMSLTKSSRIIQSILGSNEFDGCCTCSNHTYQKTQDEISNFNLNASQSKAAASCISASDCRCTSSVELVWGPPGTGKTRTIGAILKLLMAQTCRTLTCAPTNTAITQVASHLLSLVNESRGHNTCYLGDVVLFGNKDRLKVDNELSSIYLDERVKRLMVFFSSQTELEDKLGCMIDFLSNQPSLFQTFGVESRTNNTSLTFREYLIDKMDSVAGDLENYFVMLRNNLPSRLFREKGFSDIVCAQNMVSKIVKLLRNESLSDKDLQEVFEKANELVVSGIDTSASHDFTGNGGSEIILLKKNICFCLRMCLQTLKDVSIRNLQCALPVKSDERSIRNYCIEEAKLLFCTVSSAYELHERRMDPIEMLVIDEAAQLKESESLIPLQLIDVRHAFLIGDENQLAAMVRSKISAKAAFGRSLFERLSLIGHKKHLLNIQYRMHPDIHVFPNRKFYRGCILDGPNVRKESYSRSCLKEPMYGAYSFIHVVNNKDTSDQAGRSCKNLVEVAAVHHIIEYLAKASQTARRHVNVGVISPYAAQVNAIQNRLGRRYMNHEFISVKVSSIDGFQGGEAEVILISTVRSNRDGAIGFLSDNRRINVALTRAKHCLWILGDGWTLTNSNSVWKELVLDAKDRGCFFNGSDDASLAEMIKSASEELNRRGKRPNCDELLDKSMSEKRRPFVSEKNNNFNCWTRRGHTDGAEHGLVHEGETRAQSSGGQSPSPWPVRYGQPPWPVRYGQPPWPVRSGWSLWPVRSSLPPPSGIDSQAIVREVIWLD</sequence>
<evidence type="ECO:0000256" key="3">
    <source>
        <dbReference type="ARBA" id="ARBA00022806"/>
    </source>
</evidence>
<dbReference type="GO" id="GO:0005694">
    <property type="term" value="C:chromosome"/>
    <property type="evidence" value="ECO:0007669"/>
    <property type="project" value="UniProtKB-ARBA"/>
</dbReference>
<evidence type="ECO:0000259" key="6">
    <source>
        <dbReference type="Pfam" id="PF13086"/>
    </source>
</evidence>
<keyword evidence="3" id="KW-0347">Helicase</keyword>
<dbReference type="EMBL" id="JAMQYH010000001">
    <property type="protein sequence ID" value="KAJ1704694.1"/>
    <property type="molecule type" value="Genomic_DNA"/>
</dbReference>
<evidence type="ECO:0000256" key="4">
    <source>
        <dbReference type="ARBA" id="ARBA00022840"/>
    </source>
</evidence>
<keyword evidence="4" id="KW-0067">ATP-binding</keyword>
<feature type="compositionally biased region" description="Acidic residues" evidence="5">
    <location>
        <begin position="10"/>
        <end position="19"/>
    </location>
</feature>
<evidence type="ECO:0000256" key="2">
    <source>
        <dbReference type="ARBA" id="ARBA00022801"/>
    </source>
</evidence>
<reference evidence="8" key="1">
    <citation type="journal article" date="2022" name="Cell">
        <title>Repeat-based holocentromeres influence genome architecture and karyotype evolution.</title>
        <authorList>
            <person name="Hofstatter P.G."/>
            <person name="Thangavel G."/>
            <person name="Lux T."/>
            <person name="Neumann P."/>
            <person name="Vondrak T."/>
            <person name="Novak P."/>
            <person name="Zhang M."/>
            <person name="Costa L."/>
            <person name="Castellani M."/>
            <person name="Scott A."/>
            <person name="Toegelov H."/>
            <person name="Fuchs J."/>
            <person name="Mata-Sucre Y."/>
            <person name="Dias Y."/>
            <person name="Vanzela A.L.L."/>
            <person name="Huettel B."/>
            <person name="Almeida C.C.S."/>
            <person name="Simkova H."/>
            <person name="Souza G."/>
            <person name="Pedrosa-Harand A."/>
            <person name="Macas J."/>
            <person name="Mayer K.F.X."/>
            <person name="Houben A."/>
            <person name="Marques A."/>
        </authorList>
    </citation>
    <scope>NUCLEOTIDE SEQUENCE</scope>
    <source>
        <strain evidence="8">RhyBre1mFocal</strain>
    </source>
</reference>
<evidence type="ECO:0000259" key="7">
    <source>
        <dbReference type="Pfam" id="PF13087"/>
    </source>
</evidence>
<dbReference type="FunFam" id="3.40.50.300:FF:000326">
    <property type="entry name" value="P-loop containing nucleoside triphosphate hydrolase"/>
    <property type="match status" value="1"/>
</dbReference>
<dbReference type="GO" id="GO:0016787">
    <property type="term" value="F:hydrolase activity"/>
    <property type="evidence" value="ECO:0007669"/>
    <property type="project" value="UniProtKB-KW"/>
</dbReference>
<evidence type="ECO:0000256" key="5">
    <source>
        <dbReference type="SAM" id="MobiDB-lite"/>
    </source>
</evidence>
<protein>
    <submittedName>
        <fullName evidence="8">Uncharacterized protein</fullName>
    </submittedName>
</protein>
<dbReference type="OrthoDB" id="6513042at2759"/>
<accession>A0A9Q0D2R4</accession>
<keyword evidence="2" id="KW-0378">Hydrolase</keyword>
<comment type="caution">
    <text evidence="8">The sequence shown here is derived from an EMBL/GenBank/DDBJ whole genome shotgun (WGS) entry which is preliminary data.</text>
</comment>
<feature type="domain" description="DNA2/NAM7 helicase-like C-terminal" evidence="7">
    <location>
        <begin position="719"/>
        <end position="914"/>
    </location>
</feature>
<dbReference type="PANTHER" id="PTHR10887:SF520">
    <property type="entry name" value="P-LOOP CONTAINING NUCLEOSIDE TRIPHOSPHATE HYDROLASE SUPERFAMILY PROTEIN"/>
    <property type="match status" value="1"/>
</dbReference>
<dbReference type="Pfam" id="PF13086">
    <property type="entry name" value="AAA_11"/>
    <property type="match status" value="1"/>
</dbReference>
<dbReference type="GO" id="GO:0005524">
    <property type="term" value="F:ATP binding"/>
    <property type="evidence" value="ECO:0007669"/>
    <property type="project" value="UniProtKB-KW"/>
</dbReference>
<dbReference type="CDD" id="cd18808">
    <property type="entry name" value="SF1_C_Upf1"/>
    <property type="match status" value="1"/>
</dbReference>
<dbReference type="InterPro" id="IPR047187">
    <property type="entry name" value="SF1_C_Upf1"/>
</dbReference>
<dbReference type="InterPro" id="IPR041677">
    <property type="entry name" value="DNA2/NAM7_AAA_11"/>
</dbReference>
<gene>
    <name evidence="8" type="ORF">LUZ63_004473</name>
</gene>
<evidence type="ECO:0000313" key="8">
    <source>
        <dbReference type="EMBL" id="KAJ1704694.1"/>
    </source>
</evidence>
<dbReference type="AlphaFoldDB" id="A0A9Q0D2R4"/>
<dbReference type="Pfam" id="PF13087">
    <property type="entry name" value="AAA_12"/>
    <property type="match status" value="1"/>
</dbReference>
<dbReference type="InterPro" id="IPR041679">
    <property type="entry name" value="DNA2/NAM7-like_C"/>
</dbReference>
<dbReference type="PANTHER" id="PTHR10887">
    <property type="entry name" value="DNA2/NAM7 HELICASE FAMILY"/>
    <property type="match status" value="1"/>
</dbReference>
<dbReference type="GO" id="GO:0004386">
    <property type="term" value="F:helicase activity"/>
    <property type="evidence" value="ECO:0007669"/>
    <property type="project" value="UniProtKB-KW"/>
</dbReference>
<feature type="region of interest" description="Disordered" evidence="5">
    <location>
        <begin position="1"/>
        <end position="39"/>
    </location>
</feature>
<feature type="domain" description="DNA2/NAM7 helicase helicase" evidence="6">
    <location>
        <begin position="346"/>
        <end position="711"/>
    </location>
</feature>
<name>A0A9Q0D2R4_9POAL</name>
<keyword evidence="9" id="KW-1185">Reference proteome</keyword>
<organism evidence="8 9">
    <name type="scientific">Rhynchospora breviuscula</name>
    <dbReference type="NCBI Taxonomy" id="2022672"/>
    <lineage>
        <taxon>Eukaryota</taxon>
        <taxon>Viridiplantae</taxon>
        <taxon>Streptophyta</taxon>
        <taxon>Embryophyta</taxon>
        <taxon>Tracheophyta</taxon>
        <taxon>Spermatophyta</taxon>
        <taxon>Magnoliopsida</taxon>
        <taxon>Liliopsida</taxon>
        <taxon>Poales</taxon>
        <taxon>Cyperaceae</taxon>
        <taxon>Cyperoideae</taxon>
        <taxon>Rhynchosporeae</taxon>
        <taxon>Rhynchospora</taxon>
    </lineage>
</organism>
<evidence type="ECO:0000256" key="1">
    <source>
        <dbReference type="ARBA" id="ARBA00022741"/>
    </source>
</evidence>
<feature type="compositionally biased region" description="Basic and acidic residues" evidence="5">
    <location>
        <begin position="20"/>
        <end position="30"/>
    </location>
</feature>
<proteinExistence type="predicted"/>
<dbReference type="Gene3D" id="3.40.50.300">
    <property type="entry name" value="P-loop containing nucleotide triphosphate hydrolases"/>
    <property type="match status" value="2"/>
</dbReference>